<dbReference type="HAMAP" id="MF_00065">
    <property type="entry name" value="Adenylyl_sulf_kinase"/>
    <property type="match status" value="1"/>
</dbReference>
<dbReference type="UniPathway" id="UPA00140">
    <property type="reaction ID" value="UER00205"/>
</dbReference>
<dbReference type="RefSeq" id="WP_143894859.1">
    <property type="nucleotide sequence ID" value="NZ_CP041666.1"/>
</dbReference>
<dbReference type="Gene3D" id="3.40.50.300">
    <property type="entry name" value="P-loop containing nucleotide triphosphate hydrolases"/>
    <property type="match status" value="1"/>
</dbReference>
<keyword evidence="13" id="KW-1185">Reference proteome</keyword>
<keyword evidence="7 9" id="KW-0418">Kinase</keyword>
<dbReference type="InterPro" id="IPR059117">
    <property type="entry name" value="APS_kinase_dom"/>
</dbReference>
<evidence type="ECO:0000256" key="6">
    <source>
        <dbReference type="ARBA" id="ARBA00022741"/>
    </source>
</evidence>
<evidence type="ECO:0000256" key="10">
    <source>
        <dbReference type="RuleBase" id="RU004347"/>
    </source>
</evidence>
<organism evidence="12 13">
    <name type="scientific">Radiobacillus deserti</name>
    <dbReference type="NCBI Taxonomy" id="2594883"/>
    <lineage>
        <taxon>Bacteria</taxon>
        <taxon>Bacillati</taxon>
        <taxon>Bacillota</taxon>
        <taxon>Bacilli</taxon>
        <taxon>Bacillales</taxon>
        <taxon>Bacillaceae</taxon>
        <taxon>Radiobacillus</taxon>
    </lineage>
</organism>
<evidence type="ECO:0000256" key="4">
    <source>
        <dbReference type="ARBA" id="ARBA00007008"/>
    </source>
</evidence>
<dbReference type="GO" id="GO:0004020">
    <property type="term" value="F:adenylylsulfate kinase activity"/>
    <property type="evidence" value="ECO:0007669"/>
    <property type="project" value="UniProtKB-UniRule"/>
</dbReference>
<dbReference type="SUPFAM" id="SSF52540">
    <property type="entry name" value="P-loop containing nucleoside triphosphate hydrolases"/>
    <property type="match status" value="1"/>
</dbReference>
<evidence type="ECO:0000256" key="7">
    <source>
        <dbReference type="ARBA" id="ARBA00022777"/>
    </source>
</evidence>
<dbReference type="EMBL" id="CP041666">
    <property type="protein sequence ID" value="QDP40880.1"/>
    <property type="molecule type" value="Genomic_DNA"/>
</dbReference>
<evidence type="ECO:0000256" key="5">
    <source>
        <dbReference type="ARBA" id="ARBA00022679"/>
    </source>
</evidence>
<gene>
    <name evidence="9 12" type="primary">cysC</name>
    <name evidence="12" type="ORF">FN924_12190</name>
</gene>
<feature type="binding site" evidence="9">
    <location>
        <begin position="35"/>
        <end position="42"/>
    </location>
    <ligand>
        <name>ATP</name>
        <dbReference type="ChEBI" id="CHEBI:30616"/>
    </ligand>
</feature>
<dbReference type="InterPro" id="IPR027417">
    <property type="entry name" value="P-loop_NTPase"/>
</dbReference>
<dbReference type="PANTHER" id="PTHR11055:SF1">
    <property type="entry name" value="PAPS SYNTHETASE, ISOFORM D"/>
    <property type="match status" value="1"/>
</dbReference>
<dbReference type="NCBIfam" id="NF003013">
    <property type="entry name" value="PRK03846.1"/>
    <property type="match status" value="1"/>
</dbReference>
<comment type="function">
    <text evidence="2 9 10">Catalyzes the synthesis of activated sulfate.</text>
</comment>
<evidence type="ECO:0000256" key="1">
    <source>
        <dbReference type="ARBA" id="ARBA00001823"/>
    </source>
</evidence>
<feature type="domain" description="APS kinase" evidence="11">
    <location>
        <begin position="28"/>
        <end position="177"/>
    </location>
</feature>
<evidence type="ECO:0000256" key="2">
    <source>
        <dbReference type="ARBA" id="ARBA00002632"/>
    </source>
</evidence>
<dbReference type="CDD" id="cd02027">
    <property type="entry name" value="APSK"/>
    <property type="match status" value="1"/>
</dbReference>
<dbReference type="OrthoDB" id="9804504at2"/>
<sequence length="202" mass="23183">MSNNLNHIVWHESEISKSDRRQLNQHKSALLWFTGLSGSGKSTLSVELEKVLFEKGIHTYRLDGDNVRHGLNKDLGFSPNDREENIRRIGEVSKLMVDAGLFTLAAFISPFREDRNRIRNLLDDHEFIEVYVQASVEVCEQRDPKGLYKKARSGIIKDFTGIDAPYEEPANPEIIIDSETQTVHQSVQVIVDYLEQKQLIYL</sequence>
<dbReference type="InterPro" id="IPR002891">
    <property type="entry name" value="APS"/>
</dbReference>
<protein>
    <recommendedName>
        <fullName evidence="9 10">Adenylyl-sulfate kinase</fullName>
        <ecNumber evidence="9 10">2.7.1.25</ecNumber>
    </recommendedName>
    <alternativeName>
        <fullName evidence="9">APS kinase</fullName>
    </alternativeName>
    <alternativeName>
        <fullName evidence="9">ATP adenosine-5'-phosphosulfate 3'-phosphotransferase</fullName>
    </alternativeName>
    <alternativeName>
        <fullName evidence="9">Adenosine-5'-phosphosulfate kinase</fullName>
    </alternativeName>
</protein>
<accession>A0A516KHK3</accession>
<comment type="pathway">
    <text evidence="3 9 10">Sulfur metabolism; hydrogen sulfide biosynthesis; sulfite from sulfate: step 2/3.</text>
</comment>
<comment type="catalytic activity">
    <reaction evidence="1 9 10">
        <text>adenosine 5'-phosphosulfate + ATP = 3'-phosphoadenylyl sulfate + ADP + H(+)</text>
        <dbReference type="Rhea" id="RHEA:24152"/>
        <dbReference type="ChEBI" id="CHEBI:15378"/>
        <dbReference type="ChEBI" id="CHEBI:30616"/>
        <dbReference type="ChEBI" id="CHEBI:58243"/>
        <dbReference type="ChEBI" id="CHEBI:58339"/>
        <dbReference type="ChEBI" id="CHEBI:456216"/>
        <dbReference type="EC" id="2.7.1.25"/>
    </reaction>
</comment>
<dbReference type="GO" id="GO:0000103">
    <property type="term" value="P:sulfate assimilation"/>
    <property type="evidence" value="ECO:0007669"/>
    <property type="project" value="UniProtKB-UniRule"/>
</dbReference>
<dbReference type="Proteomes" id="UP000315215">
    <property type="component" value="Chromosome"/>
</dbReference>
<dbReference type="GO" id="GO:0070814">
    <property type="term" value="P:hydrogen sulfide biosynthetic process"/>
    <property type="evidence" value="ECO:0007669"/>
    <property type="project" value="UniProtKB-UniRule"/>
</dbReference>
<name>A0A516KHK3_9BACI</name>
<proteinExistence type="inferred from homology"/>
<keyword evidence="8 9" id="KW-0067">ATP-binding</keyword>
<evidence type="ECO:0000256" key="3">
    <source>
        <dbReference type="ARBA" id="ARBA00004806"/>
    </source>
</evidence>
<keyword evidence="6 9" id="KW-0547">Nucleotide-binding</keyword>
<dbReference type="NCBIfam" id="TIGR00455">
    <property type="entry name" value="apsK"/>
    <property type="match status" value="1"/>
</dbReference>
<feature type="active site" description="Phosphoserine intermediate" evidence="9">
    <location>
        <position position="109"/>
    </location>
</feature>
<reference evidence="12 13" key="1">
    <citation type="submission" date="2019-07" db="EMBL/GenBank/DDBJ databases">
        <authorList>
            <person name="Li J."/>
        </authorList>
    </citation>
    <scope>NUCLEOTIDE SEQUENCE [LARGE SCALE GENOMIC DNA]</scope>
    <source>
        <strain evidence="12 13">TKL69</strain>
    </source>
</reference>
<evidence type="ECO:0000313" key="12">
    <source>
        <dbReference type="EMBL" id="QDP40880.1"/>
    </source>
</evidence>
<keyword evidence="9" id="KW-0597">Phosphoprotein</keyword>
<evidence type="ECO:0000256" key="8">
    <source>
        <dbReference type="ARBA" id="ARBA00022840"/>
    </source>
</evidence>
<dbReference type="KEGG" id="aqt:FN924_12190"/>
<dbReference type="Pfam" id="PF01583">
    <property type="entry name" value="APS_kinase"/>
    <property type="match status" value="1"/>
</dbReference>
<dbReference type="PANTHER" id="PTHR11055">
    <property type="entry name" value="BIFUNCTIONAL 3'-PHOSPHOADENOSINE 5'-PHOSPHOSULFATE SYNTHASE"/>
    <property type="match status" value="1"/>
</dbReference>
<evidence type="ECO:0000259" key="11">
    <source>
        <dbReference type="Pfam" id="PF01583"/>
    </source>
</evidence>
<dbReference type="FunFam" id="3.40.50.300:FF:000212">
    <property type="entry name" value="Adenylyl-sulfate kinase"/>
    <property type="match status" value="1"/>
</dbReference>
<dbReference type="GO" id="GO:0005524">
    <property type="term" value="F:ATP binding"/>
    <property type="evidence" value="ECO:0007669"/>
    <property type="project" value="UniProtKB-UniRule"/>
</dbReference>
<comment type="similarity">
    <text evidence="4 9 10">Belongs to the APS kinase family.</text>
</comment>
<dbReference type="AlphaFoldDB" id="A0A516KHK3"/>
<dbReference type="EC" id="2.7.1.25" evidence="9 10"/>
<evidence type="ECO:0000313" key="13">
    <source>
        <dbReference type="Proteomes" id="UP000315215"/>
    </source>
</evidence>
<evidence type="ECO:0000256" key="9">
    <source>
        <dbReference type="HAMAP-Rule" id="MF_00065"/>
    </source>
</evidence>
<keyword evidence="5 9" id="KW-0808">Transferase</keyword>